<proteinExistence type="predicted"/>
<dbReference type="EMBL" id="JAPQKQ010000003">
    <property type="protein sequence ID" value="KAJ5202259.1"/>
    <property type="molecule type" value="Genomic_DNA"/>
</dbReference>
<comment type="caution">
    <text evidence="2">The sequence shown here is derived from an EMBL/GenBank/DDBJ whole genome shotgun (WGS) entry which is preliminary data.</text>
</comment>
<evidence type="ECO:0000313" key="2">
    <source>
        <dbReference type="EMBL" id="KAJ5202259.1"/>
    </source>
</evidence>
<feature type="region of interest" description="Disordered" evidence="1">
    <location>
        <begin position="114"/>
        <end position="185"/>
    </location>
</feature>
<dbReference type="Proteomes" id="UP001150942">
    <property type="component" value="Unassembled WGS sequence"/>
</dbReference>
<accession>A0A9W9MJ32</accession>
<feature type="compositionally biased region" description="Pro residues" evidence="1">
    <location>
        <begin position="124"/>
        <end position="151"/>
    </location>
</feature>
<name>A0A9W9MJ32_9EURO</name>
<evidence type="ECO:0000256" key="1">
    <source>
        <dbReference type="SAM" id="MobiDB-lite"/>
    </source>
</evidence>
<sequence length="185" mass="20510">MKGSQLPGVLRRANTLDSAKALAADLSEAYEYAKREAQSSGGDWVSALIQLGGEKGVAAMEKVGWAIIKLMAINNIFGKVIDNANAVFVFFVVKFYNRFVDRFFPGDGLWASPNTTPDPEVAEPVPPPRDNSPPPRNEPLPPQNVVPPPEDAVPRPKKEATRRAAKQPSYYRTDYHTITRSYNRR</sequence>
<protein>
    <submittedName>
        <fullName evidence="2">Uncharacterized protein</fullName>
    </submittedName>
</protein>
<dbReference type="AlphaFoldDB" id="A0A9W9MJ32"/>
<feature type="compositionally biased region" description="Polar residues" evidence="1">
    <location>
        <begin position="176"/>
        <end position="185"/>
    </location>
</feature>
<feature type="compositionally biased region" description="Basic and acidic residues" evidence="1">
    <location>
        <begin position="152"/>
        <end position="162"/>
    </location>
</feature>
<reference evidence="2" key="2">
    <citation type="journal article" date="2023" name="IMA Fungus">
        <title>Comparative genomic study of the Penicillium genus elucidates a diverse pangenome and 15 lateral gene transfer events.</title>
        <authorList>
            <person name="Petersen C."/>
            <person name="Sorensen T."/>
            <person name="Nielsen M.R."/>
            <person name="Sondergaard T.E."/>
            <person name="Sorensen J.L."/>
            <person name="Fitzpatrick D.A."/>
            <person name="Frisvad J.C."/>
            <person name="Nielsen K.L."/>
        </authorList>
    </citation>
    <scope>NUCLEOTIDE SEQUENCE</scope>
    <source>
        <strain evidence="2">IBT 20477</strain>
    </source>
</reference>
<evidence type="ECO:0000313" key="3">
    <source>
        <dbReference type="Proteomes" id="UP001150942"/>
    </source>
</evidence>
<reference evidence="2" key="1">
    <citation type="submission" date="2022-11" db="EMBL/GenBank/DDBJ databases">
        <authorList>
            <person name="Petersen C."/>
        </authorList>
    </citation>
    <scope>NUCLEOTIDE SEQUENCE</scope>
    <source>
        <strain evidence="2">IBT 20477</strain>
    </source>
</reference>
<organism evidence="2 3">
    <name type="scientific">Penicillium cf. viridicatum</name>
    <dbReference type="NCBI Taxonomy" id="2972119"/>
    <lineage>
        <taxon>Eukaryota</taxon>
        <taxon>Fungi</taxon>
        <taxon>Dikarya</taxon>
        <taxon>Ascomycota</taxon>
        <taxon>Pezizomycotina</taxon>
        <taxon>Eurotiomycetes</taxon>
        <taxon>Eurotiomycetidae</taxon>
        <taxon>Eurotiales</taxon>
        <taxon>Aspergillaceae</taxon>
        <taxon>Penicillium</taxon>
    </lineage>
</organism>
<gene>
    <name evidence="2" type="ORF">N7449_004338</name>
</gene>
<keyword evidence="3" id="KW-1185">Reference proteome</keyword>